<dbReference type="Proteomes" id="UP000245667">
    <property type="component" value="Unassembled WGS sequence"/>
</dbReference>
<sequence length="163" mass="18390">MIITLIIGLVTGLFGIIIKVLDNSAKKWNRAIGTITRSELIEKISEDTDGRKSITYKVDLEYSYSKNGEGKEMVGNQLFPYVEAWSPFKQEKIKIQEKLPQGTKVEVFYKPGNSSMSCLIAGANYFPYYFISVGLFFVAIAVVIWIYDLSDDLTLVLDQIIAK</sequence>
<dbReference type="Proteomes" id="UP000651837">
    <property type="component" value="Unassembled WGS sequence"/>
</dbReference>
<evidence type="ECO:0000313" key="4">
    <source>
        <dbReference type="EMBL" id="PWK22486.1"/>
    </source>
</evidence>
<dbReference type="RefSeq" id="WP_109652111.1">
    <property type="nucleotide sequence ID" value="NZ_JACWLN010000006.1"/>
</dbReference>
<dbReference type="EMBL" id="JACWLN010000006">
    <property type="protein sequence ID" value="MBD1261708.1"/>
    <property type="molecule type" value="Genomic_DNA"/>
</dbReference>
<protein>
    <submittedName>
        <fullName evidence="3">DUF3592 domain-containing protein</fullName>
    </submittedName>
    <submittedName>
        <fullName evidence="4">Uncharacterized protein DUF3592</fullName>
    </submittedName>
</protein>
<evidence type="ECO:0000313" key="5">
    <source>
        <dbReference type="Proteomes" id="UP000245667"/>
    </source>
</evidence>
<feature type="transmembrane region" description="Helical" evidence="1">
    <location>
        <begin position="126"/>
        <end position="147"/>
    </location>
</feature>
<comment type="caution">
    <text evidence="4">The sequence shown here is derived from an EMBL/GenBank/DDBJ whole genome shotgun (WGS) entry which is preliminary data.</text>
</comment>
<reference evidence="3 6" key="2">
    <citation type="submission" date="2020-07" db="EMBL/GenBank/DDBJ databases">
        <title>The draft genome sequence of Maribacter polysiphoniae KCTC 22021.</title>
        <authorList>
            <person name="Mu L."/>
        </authorList>
    </citation>
    <scope>NUCLEOTIDE SEQUENCE [LARGE SCALE GENOMIC DNA]</scope>
    <source>
        <strain evidence="3 6">KCTC 22021</strain>
    </source>
</reference>
<keyword evidence="1" id="KW-0472">Membrane</keyword>
<name>A0A316DXN1_9FLAO</name>
<reference evidence="4 5" key="1">
    <citation type="submission" date="2018-05" db="EMBL/GenBank/DDBJ databases">
        <title>Genomic Encyclopedia of Archaeal and Bacterial Type Strains, Phase II (KMG-II): from individual species to whole genera.</title>
        <authorList>
            <person name="Goeker M."/>
        </authorList>
    </citation>
    <scope>NUCLEOTIDE SEQUENCE [LARGE SCALE GENOMIC DNA]</scope>
    <source>
        <strain evidence="4 5">DSM 23514</strain>
    </source>
</reference>
<dbReference type="InterPro" id="IPR021994">
    <property type="entry name" value="DUF3592"/>
</dbReference>
<evidence type="ECO:0000313" key="6">
    <source>
        <dbReference type="Proteomes" id="UP000651837"/>
    </source>
</evidence>
<evidence type="ECO:0000313" key="3">
    <source>
        <dbReference type="EMBL" id="MBD1261708.1"/>
    </source>
</evidence>
<dbReference type="Pfam" id="PF12158">
    <property type="entry name" value="DUF3592"/>
    <property type="match status" value="1"/>
</dbReference>
<evidence type="ECO:0000259" key="2">
    <source>
        <dbReference type="Pfam" id="PF12158"/>
    </source>
</evidence>
<feature type="domain" description="DUF3592" evidence="2">
    <location>
        <begin position="33"/>
        <end position="123"/>
    </location>
</feature>
<gene>
    <name evidence="3" type="ORF">HZY62_13975</name>
    <name evidence="4" type="ORF">LX92_02960</name>
</gene>
<feature type="transmembrane region" description="Helical" evidence="1">
    <location>
        <begin position="6"/>
        <end position="22"/>
    </location>
</feature>
<proteinExistence type="predicted"/>
<evidence type="ECO:0000256" key="1">
    <source>
        <dbReference type="SAM" id="Phobius"/>
    </source>
</evidence>
<dbReference type="OrthoDB" id="1179205at2"/>
<accession>A0A316DXN1</accession>
<dbReference type="EMBL" id="QGGQ01000007">
    <property type="protein sequence ID" value="PWK22486.1"/>
    <property type="molecule type" value="Genomic_DNA"/>
</dbReference>
<keyword evidence="6" id="KW-1185">Reference proteome</keyword>
<organism evidence="4 5">
    <name type="scientific">Maribacter polysiphoniae</name>
    <dbReference type="NCBI Taxonomy" id="429344"/>
    <lineage>
        <taxon>Bacteria</taxon>
        <taxon>Pseudomonadati</taxon>
        <taxon>Bacteroidota</taxon>
        <taxon>Flavobacteriia</taxon>
        <taxon>Flavobacteriales</taxon>
        <taxon>Flavobacteriaceae</taxon>
        <taxon>Maribacter</taxon>
    </lineage>
</organism>
<dbReference type="AlphaFoldDB" id="A0A316DXN1"/>
<keyword evidence="1" id="KW-1133">Transmembrane helix</keyword>
<keyword evidence="1" id="KW-0812">Transmembrane</keyword>